<keyword evidence="2" id="KW-0285">Flavoprotein</keyword>
<name>A0A1X1RVX0_MYCCE</name>
<dbReference type="EMBL" id="LQOM01000014">
    <property type="protein sequence ID" value="ORV18577.1"/>
    <property type="molecule type" value="Genomic_DNA"/>
</dbReference>
<reference evidence="6 7" key="1">
    <citation type="submission" date="2016-01" db="EMBL/GenBank/DDBJ databases">
        <title>The new phylogeny of the genus Mycobacterium.</title>
        <authorList>
            <person name="Tarcisio F."/>
            <person name="Conor M."/>
            <person name="Antonella G."/>
            <person name="Elisabetta G."/>
            <person name="Giulia F.S."/>
            <person name="Sara T."/>
            <person name="Anna F."/>
            <person name="Clotilde B."/>
            <person name="Roberto B."/>
            <person name="Veronica D.S."/>
            <person name="Fabio R."/>
            <person name="Monica P."/>
            <person name="Olivier J."/>
            <person name="Enrico T."/>
            <person name="Nicola S."/>
        </authorList>
    </citation>
    <scope>NUCLEOTIDE SEQUENCE [LARGE SCALE GENOMIC DNA]</scope>
    <source>
        <strain evidence="6 7">DSM 44243</strain>
    </source>
</reference>
<dbReference type="InterPro" id="IPR036188">
    <property type="entry name" value="FAD/NAD-bd_sf"/>
</dbReference>
<comment type="cofactor">
    <cofactor evidence="1">
        <name>FAD</name>
        <dbReference type="ChEBI" id="CHEBI:57692"/>
    </cofactor>
</comment>
<keyword evidence="3" id="KW-0274">FAD</keyword>
<evidence type="ECO:0000256" key="4">
    <source>
        <dbReference type="ARBA" id="ARBA00023002"/>
    </source>
</evidence>
<gene>
    <name evidence="6" type="ORF">AWB95_03240</name>
</gene>
<dbReference type="PANTHER" id="PTHR10961">
    <property type="entry name" value="PEROXISOMAL SARCOSINE OXIDASE"/>
    <property type="match status" value="1"/>
</dbReference>
<comment type="caution">
    <text evidence="6">The sequence shown here is derived from an EMBL/GenBank/DDBJ whole genome shotgun (WGS) entry which is preliminary data.</text>
</comment>
<dbReference type="SUPFAM" id="SSF51905">
    <property type="entry name" value="FAD/NAD(P)-binding domain"/>
    <property type="match status" value="1"/>
</dbReference>
<dbReference type="STRING" id="28045.AWB95_03240"/>
<dbReference type="InterPro" id="IPR006076">
    <property type="entry name" value="FAD-dep_OxRdtase"/>
</dbReference>
<evidence type="ECO:0000259" key="5">
    <source>
        <dbReference type="Pfam" id="PF01266"/>
    </source>
</evidence>
<keyword evidence="4" id="KW-0560">Oxidoreductase</keyword>
<proteinExistence type="predicted"/>
<dbReference type="Pfam" id="PF01266">
    <property type="entry name" value="DAO"/>
    <property type="match status" value="1"/>
</dbReference>
<evidence type="ECO:0000313" key="7">
    <source>
        <dbReference type="Proteomes" id="UP000193907"/>
    </source>
</evidence>
<dbReference type="AlphaFoldDB" id="A0A1X1RVX0"/>
<evidence type="ECO:0000256" key="2">
    <source>
        <dbReference type="ARBA" id="ARBA00022630"/>
    </source>
</evidence>
<evidence type="ECO:0000256" key="1">
    <source>
        <dbReference type="ARBA" id="ARBA00001974"/>
    </source>
</evidence>
<dbReference type="Gene3D" id="3.30.9.10">
    <property type="entry name" value="D-Amino Acid Oxidase, subunit A, domain 2"/>
    <property type="match status" value="1"/>
</dbReference>
<accession>A0A1X1RVX0</accession>
<organism evidence="6 7">
    <name type="scientific">Mycobacterium celatum</name>
    <dbReference type="NCBI Taxonomy" id="28045"/>
    <lineage>
        <taxon>Bacteria</taxon>
        <taxon>Bacillati</taxon>
        <taxon>Actinomycetota</taxon>
        <taxon>Actinomycetes</taxon>
        <taxon>Mycobacteriales</taxon>
        <taxon>Mycobacteriaceae</taxon>
        <taxon>Mycobacterium</taxon>
    </lineage>
</organism>
<dbReference type="PANTHER" id="PTHR10961:SF46">
    <property type="entry name" value="PEROXISOMAL SARCOSINE OXIDASE"/>
    <property type="match status" value="1"/>
</dbReference>
<dbReference type="GO" id="GO:0050660">
    <property type="term" value="F:flavin adenine dinucleotide binding"/>
    <property type="evidence" value="ECO:0007669"/>
    <property type="project" value="InterPro"/>
</dbReference>
<evidence type="ECO:0000256" key="3">
    <source>
        <dbReference type="ARBA" id="ARBA00022827"/>
    </source>
</evidence>
<keyword evidence="7" id="KW-1185">Reference proteome</keyword>
<dbReference type="InterPro" id="IPR045170">
    <property type="entry name" value="MTOX"/>
</dbReference>
<evidence type="ECO:0000313" key="6">
    <source>
        <dbReference type="EMBL" id="ORV18577.1"/>
    </source>
</evidence>
<dbReference type="GO" id="GO:0008115">
    <property type="term" value="F:sarcosine oxidase activity"/>
    <property type="evidence" value="ECO:0007669"/>
    <property type="project" value="TreeGrafter"/>
</dbReference>
<dbReference type="Proteomes" id="UP000193907">
    <property type="component" value="Unassembled WGS sequence"/>
</dbReference>
<protein>
    <submittedName>
        <fullName evidence="6">Amino acid oxidase</fullName>
    </submittedName>
</protein>
<dbReference type="Gene3D" id="3.50.50.60">
    <property type="entry name" value="FAD/NAD(P)-binding domain"/>
    <property type="match status" value="1"/>
</dbReference>
<feature type="domain" description="FAD dependent oxidoreductase" evidence="5">
    <location>
        <begin position="2"/>
        <end position="336"/>
    </location>
</feature>
<sequence>MIGAGIVGLATAVALKERGASATVYERGVPGQGQSGGQSRIFRHAHDDPRLVALAKSSRLIWDEWADRFGVELVSEDGVVAMGPTAERRLEVLQEVGGLAVRRIDAGELRERLPILGDFDGDAVLDERGGSIRTTAAISALAAALPGELVADEVLLVRPTPVGAVEVRAGGVTAEHDSVVVCAGRGTASLARGVGLALPVRTGAHVRLTYDVRGEPPPMLACLQDGSGTFGETGIYAVAEPGNGRYAVGLSDYVDAPDGGLLDPAALAQLAERATAYVERGLPGLVPEPVDVRHCWVTELPWGSDGVAVWAVDGMYFVAGHNLYKHAPALGRALAAAATGDGLLDELRPDAQLGNATARPMHR</sequence>